<evidence type="ECO:0000256" key="6">
    <source>
        <dbReference type="ARBA" id="ARBA00022723"/>
    </source>
</evidence>
<comment type="pathway">
    <text evidence="2">Lipid metabolism; sphingolipid metabolism.</text>
</comment>
<dbReference type="GO" id="GO:0000324">
    <property type="term" value="C:fungal-type vacuole"/>
    <property type="evidence" value="ECO:0007669"/>
    <property type="project" value="EnsemblFungi"/>
</dbReference>
<sequence>MMHSEPQRIKFLTFNTWGLKYVSKHRRARLRALAEKLAGHQNSNIKSLPNSEDLYADNDFEDYDIVALQEIWCKEDWDYIVEQCGKIFPYYRWFYSGILSGPGLAILSKIPIESTFLYRYPINGRPSAIHRGDWYVGKSIAITTLRNRENPTTPIVIMNSHMHAPYSLTGDAAYSCHRSCQAWDFAKLAKIYREAGYAVVIVGDLNSRPGSLPHNILTKEAGLIDSWEQLHGKQDLEKIRTMNAMDQLVYACTTCDSTLNTWRATRRPDEACRLDYALVDPRRLTTIKTGIKFTELIDGVGSFSDHFAYSCTLEVLRDNNVKKLQTELSDRIKIHEDLELCIEDYLITARKQKFLRGLHFWMSVFLMISCAVVTTFTSNVAGWSSIFWVLFAIVVAVTGVIDGMISFLFGRSEIRALWEVQHEVKDSKRYLEEMSA</sequence>
<dbReference type="GO" id="GO:0005741">
    <property type="term" value="C:mitochondrial outer membrane"/>
    <property type="evidence" value="ECO:0007669"/>
    <property type="project" value="EnsemblFungi"/>
</dbReference>
<feature type="domain" description="Endonuclease/exonuclease/phosphatase" evidence="14">
    <location>
        <begin position="12"/>
        <end position="306"/>
    </location>
</feature>
<evidence type="ECO:0000313" key="15">
    <source>
        <dbReference type="EMBL" id="KTA99611.1"/>
    </source>
</evidence>
<dbReference type="GO" id="GO:0090266">
    <property type="term" value="P:regulation of mitotic cell cycle spindle assembly checkpoint"/>
    <property type="evidence" value="ECO:0007669"/>
    <property type="project" value="EnsemblFungi"/>
</dbReference>
<keyword evidence="8" id="KW-0460">Magnesium</keyword>
<evidence type="ECO:0000256" key="1">
    <source>
        <dbReference type="ARBA" id="ARBA00004141"/>
    </source>
</evidence>
<feature type="transmembrane region" description="Helical" evidence="13">
    <location>
        <begin position="360"/>
        <end position="380"/>
    </location>
</feature>
<dbReference type="InterPro" id="IPR038772">
    <property type="entry name" value="Sph/SMPD2-like"/>
</dbReference>
<dbReference type="GO" id="GO:0004767">
    <property type="term" value="F:sphingomyelin phosphodiesterase activity"/>
    <property type="evidence" value="ECO:0007669"/>
    <property type="project" value="InterPro"/>
</dbReference>
<dbReference type="GO" id="GO:0071944">
    <property type="term" value="C:cell periphery"/>
    <property type="evidence" value="ECO:0007669"/>
    <property type="project" value="EnsemblFungi"/>
</dbReference>
<evidence type="ECO:0000256" key="9">
    <source>
        <dbReference type="ARBA" id="ARBA00022919"/>
    </source>
</evidence>
<accession>A0A0W0DUQ1</accession>
<dbReference type="EMBL" id="LLZZ01000143">
    <property type="protein sequence ID" value="KTA99611.1"/>
    <property type="molecule type" value="Genomic_DNA"/>
</dbReference>
<dbReference type="Gene3D" id="3.60.10.10">
    <property type="entry name" value="Endonuclease/exonuclease/phosphatase"/>
    <property type="match status" value="1"/>
</dbReference>
<keyword evidence="7" id="KW-0378">Hydrolase</keyword>
<evidence type="ECO:0000256" key="7">
    <source>
        <dbReference type="ARBA" id="ARBA00022801"/>
    </source>
</evidence>
<dbReference type="InterPro" id="IPR036691">
    <property type="entry name" value="Endo/exonu/phosph_ase_sf"/>
</dbReference>
<dbReference type="SUPFAM" id="SSF56219">
    <property type="entry name" value="DNase I-like"/>
    <property type="match status" value="1"/>
</dbReference>
<evidence type="ECO:0000256" key="10">
    <source>
        <dbReference type="ARBA" id="ARBA00022989"/>
    </source>
</evidence>
<keyword evidence="6" id="KW-0479">Metal-binding</keyword>
<dbReference type="GO" id="GO:0052714">
    <property type="term" value="F:mannosyl-inositol phosphorylceramide phospholipase activity"/>
    <property type="evidence" value="ECO:0007669"/>
    <property type="project" value="EnsemblFungi"/>
</dbReference>
<dbReference type="Proteomes" id="UP000054886">
    <property type="component" value="Unassembled WGS sequence"/>
</dbReference>
<gene>
    <name evidence="15" type="ORF">AO440_001105</name>
</gene>
<dbReference type="GO" id="GO:0046513">
    <property type="term" value="P:ceramide biosynthetic process"/>
    <property type="evidence" value="ECO:0007669"/>
    <property type="project" value="EnsemblFungi"/>
</dbReference>
<evidence type="ECO:0000259" key="14">
    <source>
        <dbReference type="Pfam" id="PF03372"/>
    </source>
</evidence>
<dbReference type="Pfam" id="PF03372">
    <property type="entry name" value="Exo_endo_phos"/>
    <property type="match status" value="1"/>
</dbReference>
<reference evidence="15 16" key="1">
    <citation type="submission" date="2015-10" db="EMBL/GenBank/DDBJ databases">
        <title>Draft genomes sequences of Candida glabrata isolates 1A, 1B, 2A, 2B, 3A and 3B.</title>
        <authorList>
            <person name="Haavelsrud O.E."/>
            <person name="Gaustad P."/>
        </authorList>
    </citation>
    <scope>NUCLEOTIDE SEQUENCE [LARGE SCALE GENOMIC DNA]</scope>
    <source>
        <strain evidence="15">910700640</strain>
    </source>
</reference>
<evidence type="ECO:0000256" key="3">
    <source>
        <dbReference type="ARBA" id="ARBA00004991"/>
    </source>
</evidence>
<evidence type="ECO:0000256" key="2">
    <source>
        <dbReference type="ARBA" id="ARBA00004760"/>
    </source>
</evidence>
<organism evidence="15 16">
    <name type="scientific">Candida glabrata</name>
    <name type="common">Yeast</name>
    <name type="synonym">Torulopsis glabrata</name>
    <dbReference type="NCBI Taxonomy" id="5478"/>
    <lineage>
        <taxon>Eukaryota</taxon>
        <taxon>Fungi</taxon>
        <taxon>Dikarya</taxon>
        <taxon>Ascomycota</taxon>
        <taxon>Saccharomycotina</taxon>
        <taxon>Saccharomycetes</taxon>
        <taxon>Saccharomycetales</taxon>
        <taxon>Saccharomycetaceae</taxon>
        <taxon>Nakaseomyces</taxon>
    </lineage>
</organism>
<comment type="subcellular location">
    <subcellularLocation>
        <location evidence="1">Membrane</location>
        <topology evidence="1">Multi-pass membrane protein</topology>
    </subcellularLocation>
</comment>
<keyword evidence="12 13" id="KW-0472">Membrane</keyword>
<dbReference type="PANTHER" id="PTHR16320">
    <property type="entry name" value="SPHINGOMYELINASE FAMILY MEMBER"/>
    <property type="match status" value="1"/>
</dbReference>
<dbReference type="VEuPathDB" id="FungiDB:B1J91_E06556g"/>
<proteinExistence type="inferred from homology"/>
<feature type="transmembrane region" description="Helical" evidence="13">
    <location>
        <begin position="386"/>
        <end position="409"/>
    </location>
</feature>
<keyword evidence="9" id="KW-0746">Sphingolipid metabolism</keyword>
<protein>
    <submittedName>
        <fullName evidence="15">Inositol phosphosphingolipids phospholipase C</fullName>
    </submittedName>
</protein>
<comment type="similarity">
    <text evidence="4">Belongs to the neutral sphingomyelinase family.</text>
</comment>
<dbReference type="VEuPathDB" id="FungiDB:GWK60_E06193"/>
<evidence type="ECO:0000256" key="13">
    <source>
        <dbReference type="SAM" id="Phobius"/>
    </source>
</evidence>
<dbReference type="VEuPathDB" id="FungiDB:CAGL0E06556g"/>
<keyword evidence="11" id="KW-0443">Lipid metabolism</keyword>
<comment type="caution">
    <text evidence="15">The sequence shown here is derived from an EMBL/GenBank/DDBJ whole genome shotgun (WGS) entry which is preliminary data.</text>
</comment>
<evidence type="ECO:0000256" key="5">
    <source>
        <dbReference type="ARBA" id="ARBA00022692"/>
    </source>
</evidence>
<name>A0A0W0DUQ1_CANGB</name>
<evidence type="ECO:0000256" key="4">
    <source>
        <dbReference type="ARBA" id="ARBA00006335"/>
    </source>
</evidence>
<dbReference type="AlphaFoldDB" id="A0A0W0DUQ1"/>
<dbReference type="GO" id="GO:0046872">
    <property type="term" value="F:metal ion binding"/>
    <property type="evidence" value="ECO:0007669"/>
    <property type="project" value="UniProtKB-KW"/>
</dbReference>
<dbReference type="GO" id="GO:0030149">
    <property type="term" value="P:sphingolipid catabolic process"/>
    <property type="evidence" value="ECO:0007669"/>
    <property type="project" value="EnsemblFungi"/>
</dbReference>
<dbReference type="FunFam" id="3.60.10.10:FF:000073">
    <property type="entry name" value="Inositol phosphosphingolipid phospholipase"/>
    <property type="match status" value="1"/>
</dbReference>
<evidence type="ECO:0000256" key="12">
    <source>
        <dbReference type="ARBA" id="ARBA00023136"/>
    </source>
</evidence>
<dbReference type="GO" id="GO:0005783">
    <property type="term" value="C:endoplasmic reticulum"/>
    <property type="evidence" value="ECO:0007669"/>
    <property type="project" value="EnsemblFungi"/>
</dbReference>
<dbReference type="VEuPathDB" id="FungiDB:GVI51_E06259"/>
<comment type="pathway">
    <text evidence="3">Sphingolipid metabolism.</text>
</comment>
<evidence type="ECO:0000256" key="8">
    <source>
        <dbReference type="ARBA" id="ARBA00022842"/>
    </source>
</evidence>
<evidence type="ECO:0000313" key="16">
    <source>
        <dbReference type="Proteomes" id="UP000054886"/>
    </source>
</evidence>
<dbReference type="GO" id="GO:0072711">
    <property type="term" value="P:cellular response to hydroxyurea"/>
    <property type="evidence" value="ECO:0007669"/>
    <property type="project" value="EnsemblFungi"/>
</dbReference>
<dbReference type="InterPro" id="IPR005135">
    <property type="entry name" value="Endo/exonuclease/phosphatase"/>
</dbReference>
<dbReference type="PANTHER" id="PTHR16320:SF24">
    <property type="entry name" value="PHOSPHODIESTERASE, PUTATIVE-RELATED"/>
    <property type="match status" value="1"/>
</dbReference>
<keyword evidence="5 13" id="KW-0812">Transmembrane</keyword>
<evidence type="ECO:0000256" key="11">
    <source>
        <dbReference type="ARBA" id="ARBA00023098"/>
    </source>
</evidence>
<keyword evidence="10 13" id="KW-1133">Transmembrane helix</keyword>